<evidence type="ECO:0000256" key="8">
    <source>
        <dbReference type="ARBA" id="ARBA00023315"/>
    </source>
</evidence>
<keyword evidence="4 10" id="KW-1133">Transmembrane helix</keyword>
<feature type="transmembrane region" description="Helical" evidence="10">
    <location>
        <begin position="268"/>
        <end position="289"/>
    </location>
</feature>
<dbReference type="Proteomes" id="UP000242146">
    <property type="component" value="Unassembled WGS sequence"/>
</dbReference>
<evidence type="ECO:0000259" key="12">
    <source>
        <dbReference type="Pfam" id="PF01529"/>
    </source>
</evidence>
<organism evidence="13 14">
    <name type="scientific">Hesseltinella vesiculosa</name>
    <dbReference type="NCBI Taxonomy" id="101127"/>
    <lineage>
        <taxon>Eukaryota</taxon>
        <taxon>Fungi</taxon>
        <taxon>Fungi incertae sedis</taxon>
        <taxon>Mucoromycota</taxon>
        <taxon>Mucoromycotina</taxon>
        <taxon>Mucoromycetes</taxon>
        <taxon>Mucorales</taxon>
        <taxon>Cunninghamellaceae</taxon>
        <taxon>Hesseltinella</taxon>
    </lineage>
</organism>
<evidence type="ECO:0000313" key="14">
    <source>
        <dbReference type="Proteomes" id="UP000242146"/>
    </source>
</evidence>
<dbReference type="GO" id="GO:0005794">
    <property type="term" value="C:Golgi apparatus"/>
    <property type="evidence" value="ECO:0007669"/>
    <property type="project" value="TreeGrafter"/>
</dbReference>
<dbReference type="GO" id="GO:0006612">
    <property type="term" value="P:protein targeting to membrane"/>
    <property type="evidence" value="ECO:0007669"/>
    <property type="project" value="TreeGrafter"/>
</dbReference>
<comment type="subcellular location">
    <subcellularLocation>
        <location evidence="1">Membrane</location>
        <topology evidence="1">Multi-pass membrane protein</topology>
    </subcellularLocation>
</comment>
<evidence type="ECO:0000256" key="5">
    <source>
        <dbReference type="ARBA" id="ARBA00023136"/>
    </source>
</evidence>
<protein>
    <recommendedName>
        <fullName evidence="10">Palmitoyltransferase</fullName>
        <ecNumber evidence="10">2.3.1.225</ecNumber>
    </recommendedName>
</protein>
<keyword evidence="7" id="KW-0449">Lipoprotein</keyword>
<evidence type="ECO:0000256" key="10">
    <source>
        <dbReference type="RuleBase" id="RU079119"/>
    </source>
</evidence>
<dbReference type="Pfam" id="PF01529">
    <property type="entry name" value="DHHC"/>
    <property type="match status" value="1"/>
</dbReference>
<feature type="transmembrane region" description="Helical" evidence="10">
    <location>
        <begin position="205"/>
        <end position="228"/>
    </location>
</feature>
<comment type="domain">
    <text evidence="10">The DHHC domain is required for palmitoyltransferase activity.</text>
</comment>
<evidence type="ECO:0000256" key="1">
    <source>
        <dbReference type="ARBA" id="ARBA00004141"/>
    </source>
</evidence>
<evidence type="ECO:0000256" key="3">
    <source>
        <dbReference type="ARBA" id="ARBA00022692"/>
    </source>
</evidence>
<evidence type="ECO:0000256" key="9">
    <source>
        <dbReference type="ARBA" id="ARBA00048048"/>
    </source>
</evidence>
<accession>A0A1X2GMW6</accession>
<dbReference type="InterPro" id="IPR001594">
    <property type="entry name" value="Palmitoyltrfase_DHHC"/>
</dbReference>
<gene>
    <name evidence="13" type="ORF">DM01DRAFT_1381998</name>
</gene>
<comment type="catalytic activity">
    <reaction evidence="9 10">
        <text>L-cysteinyl-[protein] + hexadecanoyl-CoA = S-hexadecanoyl-L-cysteinyl-[protein] + CoA</text>
        <dbReference type="Rhea" id="RHEA:36683"/>
        <dbReference type="Rhea" id="RHEA-COMP:10131"/>
        <dbReference type="Rhea" id="RHEA-COMP:11032"/>
        <dbReference type="ChEBI" id="CHEBI:29950"/>
        <dbReference type="ChEBI" id="CHEBI:57287"/>
        <dbReference type="ChEBI" id="CHEBI:57379"/>
        <dbReference type="ChEBI" id="CHEBI:74151"/>
        <dbReference type="EC" id="2.3.1.225"/>
    </reaction>
</comment>
<feature type="domain" description="Palmitoyltransferase DHHC" evidence="12">
    <location>
        <begin position="159"/>
        <end position="306"/>
    </location>
</feature>
<name>A0A1X2GMW6_9FUNG</name>
<dbReference type="AlphaFoldDB" id="A0A1X2GMW6"/>
<keyword evidence="2 10" id="KW-0808">Transferase</keyword>
<evidence type="ECO:0000256" key="7">
    <source>
        <dbReference type="ARBA" id="ARBA00023288"/>
    </source>
</evidence>
<dbReference type="GO" id="GO:0005783">
    <property type="term" value="C:endoplasmic reticulum"/>
    <property type="evidence" value="ECO:0007669"/>
    <property type="project" value="TreeGrafter"/>
</dbReference>
<evidence type="ECO:0000256" key="6">
    <source>
        <dbReference type="ARBA" id="ARBA00023139"/>
    </source>
</evidence>
<keyword evidence="3 10" id="KW-0812">Transmembrane</keyword>
<dbReference type="STRING" id="101127.A0A1X2GMW6"/>
<comment type="caution">
    <text evidence="13">The sequence shown here is derived from an EMBL/GenBank/DDBJ whole genome shotgun (WGS) entry which is preliminary data.</text>
</comment>
<dbReference type="GO" id="GO:0019706">
    <property type="term" value="F:protein-cysteine S-palmitoyltransferase activity"/>
    <property type="evidence" value="ECO:0007669"/>
    <property type="project" value="UniProtKB-EC"/>
</dbReference>
<keyword evidence="5 10" id="KW-0472">Membrane</keyword>
<dbReference type="EMBL" id="MCGT01000008">
    <property type="protein sequence ID" value="ORX57445.1"/>
    <property type="molecule type" value="Genomic_DNA"/>
</dbReference>
<feature type="transmembrane region" description="Helical" evidence="10">
    <location>
        <begin position="6"/>
        <end position="24"/>
    </location>
</feature>
<proteinExistence type="inferred from homology"/>
<keyword evidence="14" id="KW-1185">Reference proteome</keyword>
<dbReference type="GO" id="GO:0016020">
    <property type="term" value="C:membrane"/>
    <property type="evidence" value="ECO:0007669"/>
    <property type="project" value="UniProtKB-SubCell"/>
</dbReference>
<keyword evidence="6" id="KW-0564">Palmitate</keyword>
<evidence type="ECO:0000256" key="4">
    <source>
        <dbReference type="ARBA" id="ARBA00022989"/>
    </source>
</evidence>
<feature type="region of interest" description="Disordered" evidence="11">
    <location>
        <begin position="325"/>
        <end position="346"/>
    </location>
</feature>
<evidence type="ECO:0000313" key="13">
    <source>
        <dbReference type="EMBL" id="ORX57445.1"/>
    </source>
</evidence>
<keyword evidence="8 10" id="KW-0012">Acyltransferase</keyword>
<comment type="similarity">
    <text evidence="10">Belongs to the DHHC palmitoyltransferase family.</text>
</comment>
<reference evidence="13 14" key="1">
    <citation type="submission" date="2016-07" db="EMBL/GenBank/DDBJ databases">
        <title>Pervasive Adenine N6-methylation of Active Genes in Fungi.</title>
        <authorList>
            <consortium name="DOE Joint Genome Institute"/>
            <person name="Mondo S.J."/>
            <person name="Dannebaum R.O."/>
            <person name="Kuo R.C."/>
            <person name="Labutti K."/>
            <person name="Haridas S."/>
            <person name="Kuo A."/>
            <person name="Salamov A."/>
            <person name="Ahrendt S.R."/>
            <person name="Lipzen A."/>
            <person name="Sullivan W."/>
            <person name="Andreopoulos W.B."/>
            <person name="Clum A."/>
            <person name="Lindquist E."/>
            <person name="Daum C."/>
            <person name="Ramamoorthy G.K."/>
            <person name="Gryganskyi A."/>
            <person name="Culley D."/>
            <person name="Magnuson J.K."/>
            <person name="James T.Y."/>
            <person name="O'Malley M.A."/>
            <person name="Stajich J.E."/>
            <person name="Spatafora J.W."/>
            <person name="Visel A."/>
            <person name="Grigoriev I.V."/>
        </authorList>
    </citation>
    <scope>NUCLEOTIDE SEQUENCE [LARGE SCALE GENOMIC DNA]</scope>
    <source>
        <strain evidence="13 14">NRRL 3301</strain>
    </source>
</reference>
<feature type="transmembrane region" description="Helical" evidence="10">
    <location>
        <begin position="80"/>
        <end position="100"/>
    </location>
</feature>
<dbReference type="EC" id="2.3.1.225" evidence="10"/>
<evidence type="ECO:0000256" key="2">
    <source>
        <dbReference type="ARBA" id="ARBA00022679"/>
    </source>
</evidence>
<dbReference type="OrthoDB" id="9909019at2759"/>
<dbReference type="InterPro" id="IPR039859">
    <property type="entry name" value="PFA4/ZDH16/20/ERF2-like"/>
</dbReference>
<evidence type="ECO:0000256" key="11">
    <source>
        <dbReference type="SAM" id="MobiDB-lite"/>
    </source>
</evidence>
<feature type="transmembrane region" description="Helical" evidence="10">
    <location>
        <begin position="112"/>
        <end position="132"/>
    </location>
</feature>
<feature type="compositionally biased region" description="Basic residues" evidence="11">
    <location>
        <begin position="330"/>
        <end position="341"/>
    </location>
</feature>
<dbReference type="PANTHER" id="PTHR22883">
    <property type="entry name" value="ZINC FINGER DHHC DOMAIN CONTAINING PROTEIN"/>
    <property type="match status" value="1"/>
</dbReference>
<dbReference type="PROSITE" id="PS50216">
    <property type="entry name" value="DHHC"/>
    <property type="match status" value="1"/>
</dbReference>
<sequence>MYNSLIILLLLLAVICLSLFILLFGENPRLKHGIVGSAHRLLTSTIPRSIQSALRRTLGQSNLDRLARAWGYTCQSRNPLLQVFFMVLTSVSIGGFLVRALPHVPNAYLGRVHLYVIPVQIIWLYVCYYIACTADPGTITSKNIKEHLALFPYDGLIFEPKNCSTCDLVKPARSKHCSMCHACIAKADHHCAWLNQCVGYNNHRFFLLFLFNLTQFCAYGAYLCFQIYSGMIIEWGLDHAYFVDRVTGEHSPLTYRQSMVHIFQTDRIIGSIGILAIVVSMVVFIFAVYQVYLAGRGITTNEAFKWELIQDAIDRGELWVTDGGDEPMAKKKSRSNGRRQVKPASPRGRQILSFDEVENVYDRGFFNNLYAVIYPEPLKKKD</sequence>